<keyword evidence="4" id="KW-0472">Membrane</keyword>
<dbReference type="Pfam" id="PF03544">
    <property type="entry name" value="TonB_C"/>
    <property type="match status" value="1"/>
</dbReference>
<evidence type="ECO:0000259" key="6">
    <source>
        <dbReference type="PROSITE" id="PS52015"/>
    </source>
</evidence>
<dbReference type="eggNOG" id="COG0810">
    <property type="taxonomic scope" value="Bacteria"/>
</dbReference>
<comment type="subcellular location">
    <subcellularLocation>
        <location evidence="1">Membrane</location>
        <topology evidence="1">Single-pass membrane protein</topology>
    </subcellularLocation>
</comment>
<dbReference type="GO" id="GO:0055085">
    <property type="term" value="P:transmembrane transport"/>
    <property type="evidence" value="ECO:0007669"/>
    <property type="project" value="InterPro"/>
</dbReference>
<dbReference type="Proteomes" id="UP000019593">
    <property type="component" value="Chromosome"/>
</dbReference>
<dbReference type="InterPro" id="IPR006260">
    <property type="entry name" value="TonB/TolA_C"/>
</dbReference>
<dbReference type="GO" id="GO:0016020">
    <property type="term" value="C:membrane"/>
    <property type="evidence" value="ECO:0007669"/>
    <property type="project" value="UniProtKB-SubCell"/>
</dbReference>
<dbReference type="STRING" id="1294273.roselon_01010"/>
<dbReference type="EMBL" id="CP004372">
    <property type="protein sequence ID" value="AHM03410.1"/>
    <property type="molecule type" value="Genomic_DNA"/>
</dbReference>
<dbReference type="HOGENOM" id="CLU_2194977_0_0_5"/>
<dbReference type="SUPFAM" id="SSF74653">
    <property type="entry name" value="TolA/TonB C-terminal domain"/>
    <property type="match status" value="1"/>
</dbReference>
<evidence type="ECO:0000256" key="4">
    <source>
        <dbReference type="ARBA" id="ARBA00023136"/>
    </source>
</evidence>
<proteinExistence type="predicted"/>
<dbReference type="KEGG" id="red:roselon_01010"/>
<keyword evidence="3" id="KW-1133">Transmembrane helix</keyword>
<dbReference type="PROSITE" id="PS52015">
    <property type="entry name" value="TONB_CTD"/>
    <property type="match status" value="1"/>
</dbReference>
<keyword evidence="8" id="KW-1185">Reference proteome</keyword>
<evidence type="ECO:0000256" key="3">
    <source>
        <dbReference type="ARBA" id="ARBA00022989"/>
    </source>
</evidence>
<evidence type="ECO:0000256" key="5">
    <source>
        <dbReference type="SAM" id="MobiDB-lite"/>
    </source>
</evidence>
<protein>
    <submittedName>
        <fullName evidence="7">Ferric siderophore transport system, periplasmic binding protein TonB</fullName>
    </submittedName>
</protein>
<dbReference type="InterPro" id="IPR037682">
    <property type="entry name" value="TonB_C"/>
</dbReference>
<feature type="domain" description="TonB C-terminal" evidence="6">
    <location>
        <begin position="19"/>
        <end position="108"/>
    </location>
</feature>
<organism evidence="7 8">
    <name type="scientific">Roseicyclus elongatus DSM 19469</name>
    <dbReference type="NCBI Taxonomy" id="1294273"/>
    <lineage>
        <taxon>Bacteria</taxon>
        <taxon>Pseudomonadati</taxon>
        <taxon>Pseudomonadota</taxon>
        <taxon>Alphaproteobacteria</taxon>
        <taxon>Rhodobacterales</taxon>
        <taxon>Roseobacteraceae</taxon>
        <taxon>Roseicyclus</taxon>
    </lineage>
</organism>
<evidence type="ECO:0000256" key="1">
    <source>
        <dbReference type="ARBA" id="ARBA00004167"/>
    </source>
</evidence>
<keyword evidence="2" id="KW-0812">Transmembrane</keyword>
<dbReference type="RefSeq" id="WP_198020789.1">
    <property type="nucleotide sequence ID" value="NZ_CP004372.1"/>
</dbReference>
<name>W8SLM9_9RHOB</name>
<evidence type="ECO:0000313" key="8">
    <source>
        <dbReference type="Proteomes" id="UP000019593"/>
    </source>
</evidence>
<feature type="region of interest" description="Disordered" evidence="5">
    <location>
        <begin position="1"/>
        <end position="22"/>
    </location>
</feature>
<accession>W8SLM9</accession>
<evidence type="ECO:0000313" key="7">
    <source>
        <dbReference type="EMBL" id="AHM03410.1"/>
    </source>
</evidence>
<gene>
    <name evidence="7" type="ORF">roselon_01010</name>
</gene>
<dbReference type="AlphaFoldDB" id="W8SLM9"/>
<reference evidence="7 8" key="1">
    <citation type="submission" date="2013-03" db="EMBL/GenBank/DDBJ databases">
        <authorList>
            <person name="Fiebig A."/>
            <person name="Goeker M."/>
            <person name="Klenk H.-P.P."/>
        </authorList>
    </citation>
    <scope>NUCLEOTIDE SEQUENCE [LARGE SCALE GENOMIC DNA]</scope>
    <source>
        <strain evidence="8">DSM 19469</strain>
    </source>
</reference>
<evidence type="ECO:0000256" key="2">
    <source>
        <dbReference type="ARBA" id="ARBA00022692"/>
    </source>
</evidence>
<dbReference type="Gene3D" id="3.30.1150.10">
    <property type="match status" value="1"/>
</dbReference>
<sequence>MAGANPQPTPQPSLSAGERQSLMARWGAQIQRRIERARPRVRDTGRAVLRLTITPAGQLTGVGIAQSSGNPGLDQAALQAVRGAGRFPAAPDGLTEASYGFSLPVTFR</sequence>
<dbReference type="NCBIfam" id="TIGR01352">
    <property type="entry name" value="tonB_Cterm"/>
    <property type="match status" value="1"/>
</dbReference>